<dbReference type="Pfam" id="PF02687">
    <property type="entry name" value="FtsX"/>
    <property type="match status" value="1"/>
</dbReference>
<evidence type="ECO:0000256" key="2">
    <source>
        <dbReference type="ARBA" id="ARBA00022475"/>
    </source>
</evidence>
<evidence type="ECO:0000313" key="8">
    <source>
        <dbReference type="EMBL" id="ALF48045.1"/>
    </source>
</evidence>
<evidence type="ECO:0000256" key="6">
    <source>
        <dbReference type="SAM" id="Phobius"/>
    </source>
</evidence>
<keyword evidence="8" id="KW-0131">Cell cycle</keyword>
<dbReference type="InterPro" id="IPR003838">
    <property type="entry name" value="ABC3_permease_C"/>
</dbReference>
<evidence type="ECO:0000256" key="3">
    <source>
        <dbReference type="ARBA" id="ARBA00022692"/>
    </source>
</evidence>
<keyword evidence="3 6" id="KW-0812">Transmembrane</keyword>
<keyword evidence="4 6" id="KW-1133">Transmembrane helix</keyword>
<dbReference type="AlphaFoldDB" id="A0A0M4SU47"/>
<feature type="transmembrane region" description="Helical" evidence="6">
    <location>
        <begin position="147"/>
        <end position="165"/>
    </location>
</feature>
<name>A0A0M4SU47_9BACT</name>
<gene>
    <name evidence="8" type="primary">ftsX</name>
    <name evidence="8" type="ORF">CCON33237_1391</name>
</gene>
<evidence type="ECO:0000259" key="7">
    <source>
        <dbReference type="Pfam" id="PF02687"/>
    </source>
</evidence>
<feature type="domain" description="ABC3 transporter permease C-terminal" evidence="7">
    <location>
        <begin position="151"/>
        <end position="270"/>
    </location>
</feature>
<comment type="subcellular location">
    <subcellularLocation>
        <location evidence="1">Cell membrane</location>
        <topology evidence="1">Multi-pass membrane protein</topology>
    </subcellularLocation>
</comment>
<reference evidence="9" key="1">
    <citation type="submission" date="2015-08" db="EMBL/GenBank/DDBJ databases">
        <title>Comparative genomics of the Campylobacter concisus group.</title>
        <authorList>
            <person name="Miller W.G."/>
            <person name="Yee E."/>
            <person name="Chapman M.H."/>
            <person name="Huynh S."/>
            <person name="Bono J.L."/>
            <person name="On S.L.W."/>
            <person name="St Leger J."/>
            <person name="Foster G."/>
            <person name="Parker C.T."/>
        </authorList>
    </citation>
    <scope>NUCLEOTIDE SEQUENCE [LARGE SCALE GENOMIC DNA]</scope>
    <source>
        <strain evidence="9">ATCC 33237</strain>
    </source>
</reference>
<keyword evidence="5 6" id="KW-0472">Membrane</keyword>
<dbReference type="PANTHER" id="PTHR47755:SF1">
    <property type="entry name" value="CELL DIVISION PROTEIN FTSX"/>
    <property type="match status" value="1"/>
</dbReference>
<dbReference type="GO" id="GO:0032153">
    <property type="term" value="C:cell division site"/>
    <property type="evidence" value="ECO:0007669"/>
    <property type="project" value="TreeGrafter"/>
</dbReference>
<keyword evidence="8" id="KW-0132">Cell division</keyword>
<dbReference type="EMBL" id="CP012541">
    <property type="protein sequence ID" value="ALF48045.1"/>
    <property type="molecule type" value="Genomic_DNA"/>
</dbReference>
<feature type="transmembrane region" description="Helical" evidence="6">
    <location>
        <begin position="244"/>
        <end position="263"/>
    </location>
</feature>
<dbReference type="PATRIC" id="fig|199.248.peg.1437"/>
<dbReference type="PANTHER" id="PTHR47755">
    <property type="entry name" value="CELL DIVISION PROTEIN FTSX"/>
    <property type="match status" value="1"/>
</dbReference>
<dbReference type="Proteomes" id="UP000066049">
    <property type="component" value="Chromosome"/>
</dbReference>
<organism evidence="8 9">
    <name type="scientific">Campylobacter concisus</name>
    <dbReference type="NCBI Taxonomy" id="199"/>
    <lineage>
        <taxon>Bacteria</taxon>
        <taxon>Pseudomonadati</taxon>
        <taxon>Campylobacterota</taxon>
        <taxon>Epsilonproteobacteria</taxon>
        <taxon>Campylobacterales</taxon>
        <taxon>Campylobacteraceae</taxon>
        <taxon>Campylobacter</taxon>
    </lineage>
</organism>
<protein>
    <submittedName>
        <fullName evidence="8">Cell division protein FtsX</fullName>
    </submittedName>
</protein>
<evidence type="ECO:0000256" key="1">
    <source>
        <dbReference type="ARBA" id="ARBA00004651"/>
    </source>
</evidence>
<keyword evidence="2" id="KW-1003">Cell membrane</keyword>
<accession>A0A0M4SU47</accession>
<evidence type="ECO:0000256" key="4">
    <source>
        <dbReference type="ARBA" id="ARBA00022989"/>
    </source>
</evidence>
<dbReference type="KEGG" id="ccoc:CCON33237_1391"/>
<dbReference type="GeneID" id="28663070"/>
<proteinExistence type="predicted"/>
<evidence type="ECO:0000256" key="5">
    <source>
        <dbReference type="ARBA" id="ARBA00023136"/>
    </source>
</evidence>
<feature type="transmembrane region" description="Helical" evidence="6">
    <location>
        <begin position="205"/>
        <end position="224"/>
    </location>
</feature>
<dbReference type="GO" id="GO:0005886">
    <property type="term" value="C:plasma membrane"/>
    <property type="evidence" value="ECO:0007669"/>
    <property type="project" value="UniProtKB-SubCell"/>
</dbReference>
<sequence length="271" mass="30664">MRSLKNHLGFILPLIALLFSVQFSLTADKVVRDYERLMGNDYNIVIVSSKELSEPVLKPIVSNLASLEPLSPQKIIDRLSNDISAKNLSILQNALPKFYSLKLSEFPTPQYMDELKQKLLKFDGITKVETFSKTHDKVFKMLNLAKSISYAFMAILCVIGLMLMLKQAKIWLFEHRERIEIMTLFGAPFWLKSAMLYKSAMVDSLVATVAVSAFFFFLPSIEIFRENAASIDVVLPSLDPSRDIFILFGVAMFLSIFAVSLVMSKARKSTI</sequence>
<evidence type="ECO:0000313" key="9">
    <source>
        <dbReference type="Proteomes" id="UP000066049"/>
    </source>
</evidence>
<dbReference type="GO" id="GO:0051301">
    <property type="term" value="P:cell division"/>
    <property type="evidence" value="ECO:0007669"/>
    <property type="project" value="UniProtKB-KW"/>
</dbReference>
<dbReference type="RefSeq" id="WP_054196986.1">
    <property type="nucleotide sequence ID" value="NZ_CABMKQ010000042.1"/>
</dbReference>
<dbReference type="InterPro" id="IPR004513">
    <property type="entry name" value="FtsX"/>
</dbReference>